<dbReference type="RefSeq" id="WP_148842696.1">
    <property type="nucleotide sequence ID" value="NZ_SJLL01000513.1"/>
</dbReference>
<organism evidence="14 15">
    <name type="scientific">Streptococcus pyogenes</name>
    <dbReference type="NCBI Taxonomy" id="1314"/>
    <lineage>
        <taxon>Bacteria</taxon>
        <taxon>Bacillati</taxon>
        <taxon>Bacillota</taxon>
        <taxon>Bacilli</taxon>
        <taxon>Lactobacillales</taxon>
        <taxon>Streptococcaceae</taxon>
        <taxon>Streptococcus</taxon>
    </lineage>
</organism>
<keyword evidence="7" id="KW-0479">Metal-binding</keyword>
<comment type="pathway">
    <text evidence="1">Amino-acid biosynthesis; L-arginine biosynthesis; carbamoyl phosphate from bicarbonate: step 1/1.</text>
</comment>
<evidence type="ECO:0000313" key="15">
    <source>
        <dbReference type="Proteomes" id="UP000324058"/>
    </source>
</evidence>
<gene>
    <name evidence="14" type="ORF">E0F66_12540</name>
</gene>
<dbReference type="GO" id="GO:0006541">
    <property type="term" value="P:glutamine metabolic process"/>
    <property type="evidence" value="ECO:0007669"/>
    <property type="project" value="TreeGrafter"/>
</dbReference>
<evidence type="ECO:0000313" key="14">
    <source>
        <dbReference type="EMBL" id="TYK91859.1"/>
    </source>
</evidence>
<dbReference type="FunFam" id="3.30.470.20:FF:000026">
    <property type="entry name" value="Carbamoyl-phosphate synthase large chain"/>
    <property type="match status" value="1"/>
</dbReference>
<dbReference type="GO" id="GO:0006526">
    <property type="term" value="P:L-arginine biosynthetic process"/>
    <property type="evidence" value="ECO:0007669"/>
    <property type="project" value="UniProtKB-KW"/>
</dbReference>
<dbReference type="Gene3D" id="3.30.1490.20">
    <property type="entry name" value="ATP-grasp fold, A domain"/>
    <property type="match status" value="1"/>
</dbReference>
<keyword evidence="10" id="KW-0067">ATP-binding</keyword>
<feature type="non-terminal residue" evidence="14">
    <location>
        <position position="134"/>
    </location>
</feature>
<accession>A0A5S4TBG2</accession>
<dbReference type="Proteomes" id="UP000324058">
    <property type="component" value="Unassembled WGS sequence"/>
</dbReference>
<evidence type="ECO:0000256" key="11">
    <source>
        <dbReference type="ARBA" id="ARBA00023211"/>
    </source>
</evidence>
<dbReference type="EC" id="6.3.5.5" evidence="3"/>
<dbReference type="SUPFAM" id="SSF56059">
    <property type="entry name" value="Glutathione synthetase ATP-binding domain-like"/>
    <property type="match status" value="1"/>
</dbReference>
<comment type="catalytic activity">
    <reaction evidence="12">
        <text>hydrogencarbonate + L-glutamine + 2 ATP + H2O = carbamoyl phosphate + L-glutamate + 2 ADP + phosphate + 2 H(+)</text>
        <dbReference type="Rhea" id="RHEA:18633"/>
        <dbReference type="ChEBI" id="CHEBI:15377"/>
        <dbReference type="ChEBI" id="CHEBI:15378"/>
        <dbReference type="ChEBI" id="CHEBI:17544"/>
        <dbReference type="ChEBI" id="CHEBI:29985"/>
        <dbReference type="ChEBI" id="CHEBI:30616"/>
        <dbReference type="ChEBI" id="CHEBI:43474"/>
        <dbReference type="ChEBI" id="CHEBI:58228"/>
        <dbReference type="ChEBI" id="CHEBI:58359"/>
        <dbReference type="ChEBI" id="CHEBI:456216"/>
        <dbReference type="EC" id="6.3.5.5"/>
    </reaction>
</comment>
<dbReference type="AlphaFoldDB" id="A0A5S4TBG2"/>
<evidence type="ECO:0000256" key="12">
    <source>
        <dbReference type="ARBA" id="ARBA00048816"/>
    </source>
</evidence>
<sequence>AMEIVENEEDLRSYMRTAVKASSDHPVLVDSYIVGQECEVDAISDGEKVLIPGIMEHIERAGVHSGDSMGVYPPQTLSQKVQETIADYTKRLAIGLNCLGMMNIQFVIKDEKVYVIEVNPRASRTVPFLSKVTN</sequence>
<proteinExistence type="inferred from homology"/>
<dbReference type="GO" id="GO:0046872">
    <property type="term" value="F:metal ion binding"/>
    <property type="evidence" value="ECO:0007669"/>
    <property type="project" value="UniProtKB-KW"/>
</dbReference>
<evidence type="ECO:0000256" key="7">
    <source>
        <dbReference type="ARBA" id="ARBA00022723"/>
    </source>
</evidence>
<dbReference type="PANTHER" id="PTHR11405">
    <property type="entry name" value="CARBAMOYLTRANSFERASE FAMILY MEMBER"/>
    <property type="match status" value="1"/>
</dbReference>
<evidence type="ECO:0000256" key="8">
    <source>
        <dbReference type="ARBA" id="ARBA00022737"/>
    </source>
</evidence>
<evidence type="ECO:0000256" key="1">
    <source>
        <dbReference type="ARBA" id="ARBA00005077"/>
    </source>
</evidence>
<dbReference type="Pfam" id="PF02786">
    <property type="entry name" value="CPSase_L_D2"/>
    <property type="match status" value="1"/>
</dbReference>
<dbReference type="InterPro" id="IPR013815">
    <property type="entry name" value="ATP_grasp_subdomain_1"/>
</dbReference>
<dbReference type="PROSITE" id="PS00867">
    <property type="entry name" value="CPSASE_2"/>
    <property type="match status" value="1"/>
</dbReference>
<keyword evidence="9" id="KW-0547">Nucleotide-binding</keyword>
<dbReference type="Gene3D" id="3.30.470.20">
    <property type="entry name" value="ATP-grasp fold, B domain"/>
    <property type="match status" value="1"/>
</dbReference>
<evidence type="ECO:0000256" key="10">
    <source>
        <dbReference type="ARBA" id="ARBA00022840"/>
    </source>
</evidence>
<evidence type="ECO:0000256" key="2">
    <source>
        <dbReference type="ARBA" id="ARBA00009799"/>
    </source>
</evidence>
<evidence type="ECO:0000256" key="4">
    <source>
        <dbReference type="ARBA" id="ARBA00022571"/>
    </source>
</evidence>
<protein>
    <recommendedName>
        <fullName evidence="3">carbamoyl-phosphate synthase (glutamine-hydrolyzing)</fullName>
        <ecNumber evidence="3">6.3.5.5</ecNumber>
    </recommendedName>
</protein>
<keyword evidence="11" id="KW-0464">Manganese</keyword>
<reference evidence="14 15" key="1">
    <citation type="submission" date="2019-02" db="EMBL/GenBank/DDBJ databases">
        <title>Novel genomic isolates of S. pyogenes and S. dysgalactiae subsp. equisimilis associated to necrotising fasciitis (NSTI).</title>
        <authorList>
            <person name="Barrantes I."/>
        </authorList>
    </citation>
    <scope>NUCLEOTIDE SEQUENCE [LARGE SCALE GENOMIC DNA]</scope>
    <source>
        <strain evidence="14 15">SPY2028</strain>
    </source>
</reference>
<dbReference type="GO" id="GO:0004088">
    <property type="term" value="F:carbamoyl-phosphate synthase (glutamine-hydrolyzing) activity"/>
    <property type="evidence" value="ECO:0007669"/>
    <property type="project" value="UniProtKB-EC"/>
</dbReference>
<keyword evidence="6" id="KW-0028">Amino-acid biosynthesis</keyword>
<keyword evidence="8" id="KW-0677">Repeat</keyword>
<feature type="domain" description="Carbamoyl phosphate synthase ATP-binding" evidence="13">
    <location>
        <begin position="115"/>
        <end position="122"/>
    </location>
</feature>
<evidence type="ECO:0000259" key="13">
    <source>
        <dbReference type="PROSITE" id="PS00867"/>
    </source>
</evidence>
<dbReference type="InterPro" id="IPR005479">
    <property type="entry name" value="CPAse_ATP-bd"/>
</dbReference>
<dbReference type="PANTHER" id="PTHR11405:SF53">
    <property type="entry name" value="CARBAMOYL-PHOSPHATE SYNTHASE [AMMONIA], MITOCHONDRIAL"/>
    <property type="match status" value="1"/>
</dbReference>
<name>A0A5S4TBG2_STRPY</name>
<dbReference type="GO" id="GO:0005737">
    <property type="term" value="C:cytoplasm"/>
    <property type="evidence" value="ECO:0007669"/>
    <property type="project" value="TreeGrafter"/>
</dbReference>
<comment type="caution">
    <text evidence="14">The sequence shown here is derived from an EMBL/GenBank/DDBJ whole genome shotgun (WGS) entry which is preliminary data.</text>
</comment>
<feature type="non-terminal residue" evidence="14">
    <location>
        <position position="1"/>
    </location>
</feature>
<evidence type="ECO:0000256" key="3">
    <source>
        <dbReference type="ARBA" id="ARBA00012738"/>
    </source>
</evidence>
<evidence type="ECO:0000256" key="9">
    <source>
        <dbReference type="ARBA" id="ARBA00022741"/>
    </source>
</evidence>
<dbReference type="EMBL" id="SJLL01000513">
    <property type="protein sequence ID" value="TYK91859.1"/>
    <property type="molecule type" value="Genomic_DNA"/>
</dbReference>
<keyword evidence="4" id="KW-0055">Arginine biosynthesis</keyword>
<dbReference type="GO" id="GO:0005524">
    <property type="term" value="F:ATP binding"/>
    <property type="evidence" value="ECO:0007669"/>
    <property type="project" value="UniProtKB-KW"/>
</dbReference>
<keyword evidence="5" id="KW-0436">Ligase</keyword>
<evidence type="ECO:0000256" key="6">
    <source>
        <dbReference type="ARBA" id="ARBA00022605"/>
    </source>
</evidence>
<dbReference type="OrthoDB" id="9804197at2"/>
<comment type="similarity">
    <text evidence="2">Belongs to the CarB family.</text>
</comment>
<evidence type="ECO:0000256" key="5">
    <source>
        <dbReference type="ARBA" id="ARBA00022598"/>
    </source>
</evidence>